<dbReference type="Gene3D" id="1.10.439.10">
    <property type="entry name" value="Penicillin Amidohydrolase, domain 1"/>
    <property type="match status" value="1"/>
</dbReference>
<dbReference type="RefSeq" id="WP_394302493.1">
    <property type="nucleotide sequence ID" value="NZ_JBHMQT010000040.1"/>
</dbReference>
<comment type="caution">
    <text evidence="5">The sequence shown here is derived from an EMBL/GenBank/DDBJ whole genome shotgun (WGS) entry which is preliminary data.</text>
</comment>
<proteinExistence type="inferred from homology"/>
<feature type="compositionally biased region" description="Low complexity" evidence="4">
    <location>
        <begin position="855"/>
        <end position="865"/>
    </location>
</feature>
<keyword evidence="2" id="KW-0378">Hydrolase</keyword>
<reference evidence="5 6" key="1">
    <citation type="submission" date="2024-09" db="EMBL/GenBank/DDBJ databases">
        <authorList>
            <person name="Sun Q."/>
            <person name="Mori K."/>
        </authorList>
    </citation>
    <scope>NUCLEOTIDE SEQUENCE [LARGE SCALE GENOMIC DNA]</scope>
    <source>
        <strain evidence="5 6">TBRC 1851</strain>
    </source>
</reference>
<dbReference type="Pfam" id="PF01804">
    <property type="entry name" value="Penicil_amidase"/>
    <property type="match status" value="1"/>
</dbReference>
<dbReference type="InterPro" id="IPR043147">
    <property type="entry name" value="Penicillin_amidase_A-knob"/>
</dbReference>
<evidence type="ECO:0000256" key="3">
    <source>
        <dbReference type="ARBA" id="ARBA00023145"/>
    </source>
</evidence>
<evidence type="ECO:0000256" key="4">
    <source>
        <dbReference type="SAM" id="MobiDB-lite"/>
    </source>
</evidence>
<dbReference type="InterPro" id="IPR023343">
    <property type="entry name" value="Penicillin_amidase_dom1"/>
</dbReference>
<evidence type="ECO:0000256" key="1">
    <source>
        <dbReference type="ARBA" id="ARBA00006586"/>
    </source>
</evidence>
<evidence type="ECO:0000313" key="6">
    <source>
        <dbReference type="Proteomes" id="UP001589870"/>
    </source>
</evidence>
<sequence length="865" mass="94959">MVRIAPFARLPRPLRWAARVLTTLLVLVLVVAIAGAGVVVWTVRQSFPQLDGEIRLPGLAAPVTVHRDAYGIPQIYADSPADLFRAQGYVHAQDRFWEMDFRRKTTAGRLSELFGASTLEIDKVVRTLGWRRVAEQEIALLAPETRKALEDYAAGVNAWLDQHAGTADKSLEYAVLKLTNGDYTPERWTPADSLAWLKAMAWDLRSNMGEELDRALAAGSVPVDRAEQLFPGYPFDRHRPIVTGESGTGTAAKDMTRVVRQAVPEQARALARTAEAMRALPALLGTAGGDLAGIGSNSWVVSGAHTTTGKPLLANDPHLGPRIPSIWYQAGLHCRQRGPACPFDLTGYTFAGLPGVVIGHNHRIAWGFTNLGPDVTDLYLERTKGDTYQFKGEWRAMETRVEQIKVAGGTPVSLTVRSTGHGPIISEVLADAGRAVPGAAAKLGEQPPDLSQDLPQGLSQGVEVALRWTALDPGRTADAILLLNKADDFEDFRAAAAAFEVPAQNLIYADVDGNIGYQAPGRIPVRAKGDGRWPAPGWTGEYEWQGFIPFEKLPYVYNPPAGYIVTANNAVIRQEKGGPFLTDDWSYGYRSQRVVDLLEQAIAKGKVSAETLRDIQRDARNGLAPLLVPHLLRVGAGEPLRGWDFDQDRESAGAAYFNAVWRHLLRRTFDDELSDFARPGGGDRWYEVIRVLLDRPDDPWWDDVSTTDRTETRDDMLTAALADARAELTELLGDDPSAWRWGDLHTLELTHETLGSSGIGPIEWLFNRGPLRTQGGQDTVDATGWHAPDGYEVTWVPSMRMVIDLADFDRSRWINLTGASGHAFHTNYDDQAELWADGQTTPMRSSEKAVRADAADTLTLTPAAQ</sequence>
<dbReference type="SUPFAM" id="SSF56235">
    <property type="entry name" value="N-terminal nucleophile aminohydrolases (Ntn hydrolases)"/>
    <property type="match status" value="1"/>
</dbReference>
<dbReference type="InterPro" id="IPR014395">
    <property type="entry name" value="Pen/GL7ACA/AHL_acylase"/>
</dbReference>
<dbReference type="InterPro" id="IPR002692">
    <property type="entry name" value="S45"/>
</dbReference>
<dbReference type="PANTHER" id="PTHR34218:SF4">
    <property type="entry name" value="ACYL-HOMOSERINE LACTONE ACYLASE QUIP"/>
    <property type="match status" value="1"/>
</dbReference>
<dbReference type="PIRSF" id="PIRSF001227">
    <property type="entry name" value="Pen_acylase"/>
    <property type="match status" value="1"/>
</dbReference>
<dbReference type="Gene3D" id="3.60.20.10">
    <property type="entry name" value="Glutamine Phosphoribosylpyrophosphate, subunit 1, domain 1"/>
    <property type="match status" value="1"/>
</dbReference>
<organism evidence="5 6">
    <name type="scientific">Sphaerimonospora cavernae</name>
    <dbReference type="NCBI Taxonomy" id="1740611"/>
    <lineage>
        <taxon>Bacteria</taxon>
        <taxon>Bacillati</taxon>
        <taxon>Actinomycetota</taxon>
        <taxon>Actinomycetes</taxon>
        <taxon>Streptosporangiales</taxon>
        <taxon>Streptosporangiaceae</taxon>
        <taxon>Sphaerimonospora</taxon>
    </lineage>
</organism>
<feature type="region of interest" description="Disordered" evidence="4">
    <location>
        <begin position="841"/>
        <end position="865"/>
    </location>
</feature>
<dbReference type="CDD" id="cd03747">
    <property type="entry name" value="Ntn_PGA_like"/>
    <property type="match status" value="1"/>
</dbReference>
<dbReference type="PANTHER" id="PTHR34218">
    <property type="entry name" value="PEPTIDASE S45 PENICILLIN AMIDASE"/>
    <property type="match status" value="1"/>
</dbReference>
<keyword evidence="3" id="KW-0865">Zymogen</keyword>
<dbReference type="InterPro" id="IPR029055">
    <property type="entry name" value="Ntn_hydrolases_N"/>
</dbReference>
<feature type="compositionally biased region" description="Basic and acidic residues" evidence="4">
    <location>
        <begin position="845"/>
        <end position="854"/>
    </location>
</feature>
<dbReference type="InterPro" id="IPR043146">
    <property type="entry name" value="Penicillin_amidase_N_B-knob"/>
</dbReference>
<evidence type="ECO:0000313" key="5">
    <source>
        <dbReference type="EMBL" id="MFC0864374.1"/>
    </source>
</evidence>
<comment type="similarity">
    <text evidence="1">Belongs to the peptidase S45 family.</text>
</comment>
<evidence type="ECO:0000256" key="2">
    <source>
        <dbReference type="ARBA" id="ARBA00022801"/>
    </source>
</evidence>
<protein>
    <submittedName>
        <fullName evidence="5">Penicillin acylase family protein</fullName>
    </submittedName>
</protein>
<accession>A0ABV6U8H0</accession>
<dbReference type="Proteomes" id="UP001589870">
    <property type="component" value="Unassembled WGS sequence"/>
</dbReference>
<dbReference type="EMBL" id="JBHMQT010000040">
    <property type="protein sequence ID" value="MFC0864374.1"/>
    <property type="molecule type" value="Genomic_DNA"/>
</dbReference>
<name>A0ABV6U8H0_9ACTN</name>
<dbReference type="Gene3D" id="2.30.120.10">
    <property type="match status" value="1"/>
</dbReference>
<keyword evidence="6" id="KW-1185">Reference proteome</keyword>
<dbReference type="Gene3D" id="1.10.1400.10">
    <property type="match status" value="1"/>
</dbReference>
<gene>
    <name evidence="5" type="ORF">ACFHYQ_18945</name>
</gene>